<feature type="compositionally biased region" description="Basic residues" evidence="1">
    <location>
        <begin position="38"/>
        <end position="48"/>
    </location>
</feature>
<comment type="caution">
    <text evidence="2">The sequence shown here is derived from an EMBL/GenBank/DDBJ whole genome shotgun (WGS) entry which is preliminary data.</text>
</comment>
<protein>
    <submittedName>
        <fullName evidence="2">Uncharacterized protein</fullName>
    </submittedName>
</protein>
<dbReference type="Proteomes" id="UP000324222">
    <property type="component" value="Unassembled WGS sequence"/>
</dbReference>
<feature type="compositionally biased region" description="Basic and acidic residues" evidence="1">
    <location>
        <begin position="87"/>
        <end position="96"/>
    </location>
</feature>
<feature type="region of interest" description="Disordered" evidence="1">
    <location>
        <begin position="26"/>
        <end position="96"/>
    </location>
</feature>
<keyword evidence="3" id="KW-1185">Reference proteome</keyword>
<evidence type="ECO:0000256" key="1">
    <source>
        <dbReference type="SAM" id="MobiDB-lite"/>
    </source>
</evidence>
<gene>
    <name evidence="2" type="ORF">E2C01_018847</name>
</gene>
<reference evidence="2 3" key="1">
    <citation type="submission" date="2019-05" db="EMBL/GenBank/DDBJ databases">
        <title>Another draft genome of Portunus trituberculatus and its Hox gene families provides insights of decapod evolution.</title>
        <authorList>
            <person name="Jeong J.-H."/>
            <person name="Song I."/>
            <person name="Kim S."/>
            <person name="Choi T."/>
            <person name="Kim D."/>
            <person name="Ryu S."/>
            <person name="Kim W."/>
        </authorList>
    </citation>
    <scope>NUCLEOTIDE SEQUENCE [LARGE SCALE GENOMIC DNA]</scope>
    <source>
        <tissue evidence="2">Muscle</tissue>
    </source>
</reference>
<evidence type="ECO:0000313" key="3">
    <source>
        <dbReference type="Proteomes" id="UP000324222"/>
    </source>
</evidence>
<dbReference type="EMBL" id="VSRR010001500">
    <property type="protein sequence ID" value="MPC25725.1"/>
    <property type="molecule type" value="Genomic_DNA"/>
</dbReference>
<dbReference type="AlphaFoldDB" id="A0A5B7DWR1"/>
<name>A0A5B7DWR1_PORTR</name>
<proteinExistence type="predicted"/>
<accession>A0A5B7DWR1</accession>
<sequence>MSGATGVRQGNIQPLTGVVASLVGVGASGGLRSDSRSPQHHATRKPRRTQPGGGAERNQSVIPFPSPPSRRARDAYTREAASAGETLAREADVADA</sequence>
<evidence type="ECO:0000313" key="2">
    <source>
        <dbReference type="EMBL" id="MPC25725.1"/>
    </source>
</evidence>
<organism evidence="2 3">
    <name type="scientific">Portunus trituberculatus</name>
    <name type="common">Swimming crab</name>
    <name type="synonym">Neptunus trituberculatus</name>
    <dbReference type="NCBI Taxonomy" id="210409"/>
    <lineage>
        <taxon>Eukaryota</taxon>
        <taxon>Metazoa</taxon>
        <taxon>Ecdysozoa</taxon>
        <taxon>Arthropoda</taxon>
        <taxon>Crustacea</taxon>
        <taxon>Multicrustacea</taxon>
        <taxon>Malacostraca</taxon>
        <taxon>Eumalacostraca</taxon>
        <taxon>Eucarida</taxon>
        <taxon>Decapoda</taxon>
        <taxon>Pleocyemata</taxon>
        <taxon>Brachyura</taxon>
        <taxon>Eubrachyura</taxon>
        <taxon>Portunoidea</taxon>
        <taxon>Portunidae</taxon>
        <taxon>Portuninae</taxon>
        <taxon>Portunus</taxon>
    </lineage>
</organism>